<evidence type="ECO:0000313" key="1">
    <source>
        <dbReference type="EMBL" id="KZM74384.1"/>
    </source>
</evidence>
<protein>
    <submittedName>
        <fullName evidence="1">Uncharacterized protein</fullName>
    </submittedName>
</protein>
<dbReference type="STRING" id="455432.AWN90_25220"/>
<keyword evidence="2" id="KW-1185">Reference proteome</keyword>
<dbReference type="RefSeq" id="WP_067587756.1">
    <property type="nucleotide sequence ID" value="NZ_JABMCZ010000005.1"/>
</dbReference>
<proteinExistence type="predicted"/>
<organism evidence="1 2">
    <name type="scientific">Nocardia terpenica</name>
    <dbReference type="NCBI Taxonomy" id="455432"/>
    <lineage>
        <taxon>Bacteria</taxon>
        <taxon>Bacillati</taxon>
        <taxon>Actinomycetota</taxon>
        <taxon>Actinomycetes</taxon>
        <taxon>Mycobacteriales</taxon>
        <taxon>Nocardiaceae</taxon>
        <taxon>Nocardia</taxon>
    </lineage>
</organism>
<accession>A0A164NHY9</accession>
<comment type="caution">
    <text evidence="1">The sequence shown here is derived from an EMBL/GenBank/DDBJ whole genome shotgun (WGS) entry which is preliminary data.</text>
</comment>
<gene>
    <name evidence="1" type="ORF">AWN90_25220</name>
</gene>
<evidence type="ECO:0000313" key="2">
    <source>
        <dbReference type="Proteomes" id="UP000076512"/>
    </source>
</evidence>
<dbReference type="InterPro" id="IPR036170">
    <property type="entry name" value="YezG-like_sf"/>
</dbReference>
<sequence>MSDRKRGHRPGPIRCAAAGLGRFQIEQWSGTPHVDSDLARGALAELLAVAPPGWQRMEATFALTIMTESARAMFTVRGRAVQVEVPPLVVARVRRLRSQAATSEAGPWWRLLVRAEAAGSIEVEYDYGDEPFPDGPLFPPEAYRADVAAYPRPLLPMWLAAYMFHDGRQQRTPERAAAAVRADRAAGLRAAVADSELPGLPQLWARWVTLAAAHVAVGSARGPRLDDAVAWFESGGDTASGSTLFVRPDGTAVLSGGVWNAPALNAAYTGGLELPNLYAGAPDWVTDEVLNQRASTGLLSFCFWWDGERWYRGESPSVLQCGAALPDIWAAETVVETIARLTSPRSPATSRPAAARLLCAVRRGDLSRDAMVAAFGADSDIDAAWQQVSVGGPALRHSTSVWEVHGAGAGGGRVGPSPGGA</sequence>
<name>A0A164NHY9_9NOCA</name>
<dbReference type="OrthoDB" id="4505613at2"/>
<dbReference type="AlphaFoldDB" id="A0A164NHY9"/>
<dbReference type="SUPFAM" id="SSF160424">
    <property type="entry name" value="BH3703-like"/>
    <property type="match status" value="1"/>
</dbReference>
<reference evidence="1 2" key="1">
    <citation type="submission" date="2016-04" db="EMBL/GenBank/DDBJ databases">
        <authorList>
            <person name="Evans L.H."/>
            <person name="Alamgir A."/>
            <person name="Owens N."/>
            <person name="Weber N.D."/>
            <person name="Virtaneva K."/>
            <person name="Barbian K."/>
            <person name="Babar A."/>
            <person name="Rosenke K."/>
        </authorList>
    </citation>
    <scope>NUCLEOTIDE SEQUENCE [LARGE SCALE GENOMIC DNA]</scope>
    <source>
        <strain evidence="1 2">IFM 0406</strain>
    </source>
</reference>
<dbReference type="Proteomes" id="UP000076512">
    <property type="component" value="Unassembled WGS sequence"/>
</dbReference>
<dbReference type="EMBL" id="LWGR01000005">
    <property type="protein sequence ID" value="KZM74384.1"/>
    <property type="molecule type" value="Genomic_DNA"/>
</dbReference>